<evidence type="ECO:0000313" key="3">
    <source>
        <dbReference type="Proteomes" id="UP000176562"/>
    </source>
</evidence>
<dbReference type="InterPro" id="IPR036291">
    <property type="entry name" value="NAD(P)-bd_dom_sf"/>
</dbReference>
<evidence type="ECO:0000313" key="2">
    <source>
        <dbReference type="EMBL" id="AOZ68887.1"/>
    </source>
</evidence>
<dbReference type="SUPFAM" id="SSF51735">
    <property type="entry name" value="NAD(P)-binding Rossmann-fold domains"/>
    <property type="match status" value="1"/>
</dbReference>
<dbReference type="STRING" id="1850250.LPB142_05775"/>
<reference evidence="2" key="1">
    <citation type="submission" date="2016-10" db="EMBL/GenBank/DDBJ databases">
        <title>Rhodobacter sp. LPB0142, isolated from sea water.</title>
        <authorList>
            <person name="Kim E."/>
            <person name="Yi H."/>
        </authorList>
    </citation>
    <scope>NUCLEOTIDE SEQUENCE [LARGE SCALE GENOMIC DNA]</scope>
    <source>
        <strain evidence="2">LPB0142</strain>
    </source>
</reference>
<dbReference type="EMBL" id="CP017781">
    <property type="protein sequence ID" value="AOZ68887.1"/>
    <property type="molecule type" value="Genomic_DNA"/>
</dbReference>
<sequence>MITVTGASGQLGRLVLAELLARLPADQITAMVRDPAKLSDLAGTGLRIVQGDYNAPETLAPALAGTDRLLIISGNEFGRRVEQYQALVAAARAADVGYIAYTSILRASENPMYLAQDHRAAEGLIAATGLPHAFLRNGWYSENYAGSIAQGAGTGGFIGASGAGRIAGAARADYAAAAAKVIAEGLTGTYELGGPAYTMEDLAATIGAVAGRAVSYQNLTPEEFTAALIGVGLPEGFAQVLGDSDRFAAEGWLDTGSTQLAELIGRPVTPLAEVVKAVLG</sequence>
<dbReference type="Gene3D" id="3.90.25.10">
    <property type="entry name" value="UDP-galactose 4-epimerase, domain 1"/>
    <property type="match status" value="1"/>
</dbReference>
<proteinExistence type="predicted"/>
<dbReference type="Gene3D" id="3.40.50.720">
    <property type="entry name" value="NAD(P)-binding Rossmann-like Domain"/>
    <property type="match status" value="1"/>
</dbReference>
<organism evidence="2 3">
    <name type="scientific">Rhodobacter xanthinilyticus</name>
    <dbReference type="NCBI Taxonomy" id="1850250"/>
    <lineage>
        <taxon>Bacteria</taxon>
        <taxon>Pseudomonadati</taxon>
        <taxon>Pseudomonadota</taxon>
        <taxon>Alphaproteobacteria</taxon>
        <taxon>Rhodobacterales</taxon>
        <taxon>Rhodobacter group</taxon>
        <taxon>Rhodobacter</taxon>
    </lineage>
</organism>
<keyword evidence="3" id="KW-1185">Reference proteome</keyword>
<dbReference type="Pfam" id="PF13460">
    <property type="entry name" value="NAD_binding_10"/>
    <property type="match status" value="1"/>
</dbReference>
<accession>A0A1D9MAL7</accession>
<name>A0A1D9MAL7_9RHOB</name>
<evidence type="ECO:0000259" key="1">
    <source>
        <dbReference type="Pfam" id="PF13460"/>
    </source>
</evidence>
<gene>
    <name evidence="2" type="ORF">LPB142_05775</name>
</gene>
<dbReference type="PANTHER" id="PTHR47129">
    <property type="entry name" value="QUINONE OXIDOREDUCTASE 2"/>
    <property type="match status" value="1"/>
</dbReference>
<dbReference type="PANTHER" id="PTHR47129:SF1">
    <property type="entry name" value="NMRA-LIKE DOMAIN-CONTAINING PROTEIN"/>
    <property type="match status" value="1"/>
</dbReference>
<dbReference type="AlphaFoldDB" id="A0A1D9MAL7"/>
<protein>
    <submittedName>
        <fullName evidence="2">NAD(P)-dependent oxidoreductase</fullName>
    </submittedName>
</protein>
<dbReference type="RefSeq" id="WP_071165787.1">
    <property type="nucleotide sequence ID" value="NZ_CP017781.1"/>
</dbReference>
<feature type="domain" description="NAD(P)-binding" evidence="1">
    <location>
        <begin position="6"/>
        <end position="183"/>
    </location>
</feature>
<dbReference type="InterPro" id="IPR052718">
    <property type="entry name" value="NmrA-type_oxidoreductase"/>
</dbReference>
<dbReference type="InterPro" id="IPR016040">
    <property type="entry name" value="NAD(P)-bd_dom"/>
</dbReference>
<dbReference type="KEGG" id="rhp:LPB142_05775"/>
<dbReference type="Proteomes" id="UP000176562">
    <property type="component" value="Chromosome"/>
</dbReference>